<dbReference type="STRING" id="1121419.SAMN05443529_103204"/>
<proteinExistence type="predicted"/>
<evidence type="ECO:0000256" key="4">
    <source>
        <dbReference type="ARBA" id="ARBA00023004"/>
    </source>
</evidence>
<evidence type="ECO:0000313" key="7">
    <source>
        <dbReference type="EMBL" id="SDG49243.1"/>
    </source>
</evidence>
<dbReference type="GO" id="GO:0016491">
    <property type="term" value="F:oxidoreductase activity"/>
    <property type="evidence" value="ECO:0007669"/>
    <property type="project" value="UniProtKB-ARBA"/>
</dbReference>
<dbReference type="Pfam" id="PF02754">
    <property type="entry name" value="CCG"/>
    <property type="match status" value="2"/>
</dbReference>
<organism evidence="7 8">
    <name type="scientific">Desulfosporosinus hippei DSM 8344</name>
    <dbReference type="NCBI Taxonomy" id="1121419"/>
    <lineage>
        <taxon>Bacteria</taxon>
        <taxon>Bacillati</taxon>
        <taxon>Bacillota</taxon>
        <taxon>Clostridia</taxon>
        <taxon>Eubacteriales</taxon>
        <taxon>Desulfitobacteriaceae</taxon>
        <taxon>Desulfosporosinus</taxon>
    </lineage>
</organism>
<dbReference type="InterPro" id="IPR017896">
    <property type="entry name" value="4Fe4S_Fe-S-bd"/>
</dbReference>
<accession>A0A1G7UP10</accession>
<dbReference type="AlphaFoldDB" id="A0A1G7UP10"/>
<dbReference type="InterPro" id="IPR017753">
    <property type="entry name" value="G3P_DH_GlpC_su"/>
</dbReference>
<evidence type="ECO:0000256" key="5">
    <source>
        <dbReference type="ARBA" id="ARBA00023014"/>
    </source>
</evidence>
<reference evidence="8" key="1">
    <citation type="submission" date="2016-10" db="EMBL/GenBank/DDBJ databases">
        <authorList>
            <person name="Varghese N."/>
            <person name="Submissions S."/>
        </authorList>
    </citation>
    <scope>NUCLEOTIDE SEQUENCE [LARGE SCALE GENOMIC DNA]</scope>
    <source>
        <strain evidence="8">DSM 8344</strain>
    </source>
</reference>
<evidence type="ECO:0000256" key="1">
    <source>
        <dbReference type="ARBA" id="ARBA00022485"/>
    </source>
</evidence>
<keyword evidence="8" id="KW-1185">Reference proteome</keyword>
<dbReference type="NCBIfam" id="TIGR03379">
    <property type="entry name" value="glycerol3P_GlpC"/>
    <property type="match status" value="1"/>
</dbReference>
<dbReference type="PANTHER" id="PTHR32479">
    <property type="entry name" value="GLYCOLATE OXIDASE IRON-SULFUR SUBUNIT"/>
    <property type="match status" value="1"/>
</dbReference>
<keyword evidence="4" id="KW-0408">Iron</keyword>
<dbReference type="NCBIfam" id="NF008369">
    <property type="entry name" value="PRK11168.1"/>
    <property type="match status" value="1"/>
</dbReference>
<dbReference type="PROSITE" id="PS00198">
    <property type="entry name" value="4FE4S_FER_1"/>
    <property type="match status" value="1"/>
</dbReference>
<dbReference type="GO" id="GO:0009061">
    <property type="term" value="P:anaerobic respiration"/>
    <property type="evidence" value="ECO:0007669"/>
    <property type="project" value="InterPro"/>
</dbReference>
<dbReference type="PANTHER" id="PTHR32479:SF19">
    <property type="entry name" value="ANAEROBIC GLYCEROL-3-PHOSPHATE DEHYDROGENASE SUBUNIT C"/>
    <property type="match status" value="1"/>
</dbReference>
<dbReference type="SUPFAM" id="SSF46548">
    <property type="entry name" value="alpha-helical ferredoxin"/>
    <property type="match status" value="1"/>
</dbReference>
<dbReference type="Proteomes" id="UP000198656">
    <property type="component" value="Unassembled WGS sequence"/>
</dbReference>
<dbReference type="GO" id="GO:0009331">
    <property type="term" value="C:glycerol-3-phosphate dehydrogenase (FAD) complex"/>
    <property type="evidence" value="ECO:0007669"/>
    <property type="project" value="InterPro"/>
</dbReference>
<dbReference type="InterPro" id="IPR009051">
    <property type="entry name" value="Helical_ferredxn"/>
</dbReference>
<dbReference type="GO" id="GO:0016020">
    <property type="term" value="C:membrane"/>
    <property type="evidence" value="ECO:0007669"/>
    <property type="project" value="InterPro"/>
</dbReference>
<evidence type="ECO:0000259" key="6">
    <source>
        <dbReference type="PROSITE" id="PS51379"/>
    </source>
</evidence>
<dbReference type="GO" id="GO:0046872">
    <property type="term" value="F:metal ion binding"/>
    <property type="evidence" value="ECO:0007669"/>
    <property type="project" value="UniProtKB-KW"/>
</dbReference>
<feature type="domain" description="4Fe-4S ferredoxin-type" evidence="6">
    <location>
        <begin position="48"/>
        <end position="80"/>
    </location>
</feature>
<keyword evidence="5" id="KW-0411">Iron-sulfur</keyword>
<gene>
    <name evidence="7" type="ORF">SAMN05443529_103204</name>
</gene>
<dbReference type="InterPro" id="IPR017900">
    <property type="entry name" value="4Fe4S_Fe_S_CS"/>
</dbReference>
<evidence type="ECO:0000256" key="2">
    <source>
        <dbReference type="ARBA" id="ARBA00022723"/>
    </source>
</evidence>
<keyword evidence="1" id="KW-0004">4Fe-4S</keyword>
<name>A0A1G7UP10_9FIRM</name>
<dbReference type="PROSITE" id="PS51379">
    <property type="entry name" value="4FE4S_FER_2"/>
    <property type="match status" value="2"/>
</dbReference>
<dbReference type="EMBL" id="FNCP01000003">
    <property type="protein sequence ID" value="SDG49243.1"/>
    <property type="molecule type" value="Genomic_DNA"/>
</dbReference>
<evidence type="ECO:0000313" key="8">
    <source>
        <dbReference type="Proteomes" id="UP000198656"/>
    </source>
</evidence>
<evidence type="ECO:0000256" key="3">
    <source>
        <dbReference type="ARBA" id="ARBA00022737"/>
    </source>
</evidence>
<dbReference type="RefSeq" id="WP_092330399.1">
    <property type="nucleotide sequence ID" value="NZ_FNCP01000003.1"/>
</dbReference>
<keyword evidence="2" id="KW-0479">Metal-binding</keyword>
<sequence>MNKLDSVKNLDACIKCSACTSQCPVAMVQPLFSGPKSVGPDAERFRLEGIDIDPKCLSYCSNCKTCEVTCPSGVKITEIILRAREKASLAAQKSGTTRLQVRDLVLGRAEYLGRLGTIWPGLTNGLLKVYLVRVLMEKILGISRRAPLPPYQAKFKGIRNNKLVPNHRLSKAVVFFPGCFINYNDSLTGQAVIKVLEHNGYDVIMPNFHCCGVPLQANGKFNEARGNAKKNLALMNPYLQSGVPVITGCTSCGLALKEEYPNLEVSGSELIGRQAYDLFEFLWELQEGGGLKQDFQEIPVSLGYHAPCHLKAQGIGTPSVRLLRLIPGVRVSDLDTGCCGLSGSYGYKQEKYDIARQIGEPLFQRVQEGVRIGEFQSMATECGGCQVQIEHGSGIATKHPVWVFMQAYGLSPEFL</sequence>
<dbReference type="InterPro" id="IPR004017">
    <property type="entry name" value="Cys_rich_dom"/>
</dbReference>
<dbReference type="Gene3D" id="1.10.1060.10">
    <property type="entry name" value="Alpha-helical ferredoxin"/>
    <property type="match status" value="1"/>
</dbReference>
<feature type="domain" description="4Fe-4S ferredoxin-type" evidence="6">
    <location>
        <begin position="4"/>
        <end position="33"/>
    </location>
</feature>
<dbReference type="Pfam" id="PF13183">
    <property type="entry name" value="Fer4_8"/>
    <property type="match status" value="1"/>
</dbReference>
<dbReference type="GO" id="GO:0051539">
    <property type="term" value="F:4 iron, 4 sulfur cluster binding"/>
    <property type="evidence" value="ECO:0007669"/>
    <property type="project" value="UniProtKB-KW"/>
</dbReference>
<keyword evidence="3" id="KW-0677">Repeat</keyword>
<protein>
    <submittedName>
        <fullName evidence="7">Glycerol-3-phosphate dehydrogenase subunit C</fullName>
    </submittedName>
</protein>
<dbReference type="OrthoDB" id="9794954at2"/>